<dbReference type="AlphaFoldDB" id="A0A392UCR4"/>
<reference evidence="1 2" key="1">
    <citation type="journal article" date="2018" name="Front. Plant Sci.">
        <title>Red Clover (Trifolium pratense) and Zigzag Clover (T. medium) - A Picture of Genomic Similarities and Differences.</title>
        <authorList>
            <person name="Dluhosova J."/>
            <person name="Istvanek J."/>
            <person name="Nedelnik J."/>
            <person name="Repkova J."/>
        </authorList>
    </citation>
    <scope>NUCLEOTIDE SEQUENCE [LARGE SCALE GENOMIC DNA]</scope>
    <source>
        <strain evidence="2">cv. 10/8</strain>
        <tissue evidence="1">Leaf</tissue>
    </source>
</reference>
<comment type="caution">
    <text evidence="1">The sequence shown here is derived from an EMBL/GenBank/DDBJ whole genome shotgun (WGS) entry which is preliminary data.</text>
</comment>
<proteinExistence type="predicted"/>
<dbReference type="GO" id="GO:0016301">
    <property type="term" value="F:kinase activity"/>
    <property type="evidence" value="ECO:0007669"/>
    <property type="project" value="UniProtKB-KW"/>
</dbReference>
<evidence type="ECO:0000313" key="1">
    <source>
        <dbReference type="EMBL" id="MCI71192.1"/>
    </source>
</evidence>
<keyword evidence="2" id="KW-1185">Reference proteome</keyword>
<feature type="non-terminal residue" evidence="1">
    <location>
        <position position="57"/>
    </location>
</feature>
<keyword evidence="1" id="KW-0418">Kinase</keyword>
<name>A0A392UCR4_9FABA</name>
<protein>
    <submittedName>
        <fullName evidence="1">LRR receptor-like kinase</fullName>
    </submittedName>
</protein>
<sequence>MRETWVKVYGIHLHVWGENLFKAIGSKYGEFLDFDNNTASRAKLDVARIKISTSFIG</sequence>
<organism evidence="1 2">
    <name type="scientific">Trifolium medium</name>
    <dbReference type="NCBI Taxonomy" id="97028"/>
    <lineage>
        <taxon>Eukaryota</taxon>
        <taxon>Viridiplantae</taxon>
        <taxon>Streptophyta</taxon>
        <taxon>Embryophyta</taxon>
        <taxon>Tracheophyta</taxon>
        <taxon>Spermatophyta</taxon>
        <taxon>Magnoliopsida</taxon>
        <taxon>eudicotyledons</taxon>
        <taxon>Gunneridae</taxon>
        <taxon>Pentapetalae</taxon>
        <taxon>rosids</taxon>
        <taxon>fabids</taxon>
        <taxon>Fabales</taxon>
        <taxon>Fabaceae</taxon>
        <taxon>Papilionoideae</taxon>
        <taxon>50 kb inversion clade</taxon>
        <taxon>NPAAA clade</taxon>
        <taxon>Hologalegina</taxon>
        <taxon>IRL clade</taxon>
        <taxon>Trifolieae</taxon>
        <taxon>Trifolium</taxon>
    </lineage>
</organism>
<accession>A0A392UCR4</accession>
<dbReference type="PANTHER" id="PTHR34427">
    <property type="entry name" value="DUF4283 DOMAIN PROTEIN"/>
    <property type="match status" value="1"/>
</dbReference>
<keyword evidence="1" id="KW-0808">Transferase</keyword>
<evidence type="ECO:0000313" key="2">
    <source>
        <dbReference type="Proteomes" id="UP000265520"/>
    </source>
</evidence>
<keyword evidence="1" id="KW-0675">Receptor</keyword>
<dbReference type="PANTHER" id="PTHR34427:SF5">
    <property type="entry name" value="DUF4283 DOMAIN-CONTAINING PROTEIN"/>
    <property type="match status" value="1"/>
</dbReference>
<dbReference type="EMBL" id="LXQA010791501">
    <property type="protein sequence ID" value="MCI71192.1"/>
    <property type="molecule type" value="Genomic_DNA"/>
</dbReference>
<dbReference type="Proteomes" id="UP000265520">
    <property type="component" value="Unassembled WGS sequence"/>
</dbReference>